<dbReference type="PANTHER" id="PTHR30483:SF37">
    <property type="entry name" value="ABC TRANSPORTER SUBSTRATE-BINDING PROTEIN"/>
    <property type="match status" value="1"/>
</dbReference>
<sequence>MASGRIALATAAALLLALAPAVLAQPEGLKIGVVHGPLGDSSGVALAVSTVNGAMMAANDRGYKIALKNVEGGCGNVSEVVTDLVKTHKVAAIIGTFCSGALIAAGDTIAALKVPVITTFSGAKGVAQLGPYVHRTTIVGDAPQIALMKPAAQEYKKVAFIYDDQLISTDFYAVAIKVFEENGGTATISIQIKLDGTIDEYKAAVKEALDSKPDAVYVMTTSAFPDVAMTEILKAIRAEDPAFPILAGQNLNPGVVEAAKVTDADGTVTAPLIAGIWTSSDLPFPKADARYKEAFGINILPSLNGGNQGQTYDAVHAIITAALELGWKNATPGKLNAKMSSLSFSFKRYSGLKGKFDRNGDLIGDQALWVYGINGEMTPAPAPIGGRR</sequence>
<dbReference type="InterPro" id="IPR028082">
    <property type="entry name" value="Peripla_BP_I"/>
</dbReference>
<evidence type="ECO:0000259" key="3">
    <source>
        <dbReference type="Pfam" id="PF13458"/>
    </source>
</evidence>
<dbReference type="Proteomes" id="UP000612055">
    <property type="component" value="Unassembled WGS sequence"/>
</dbReference>
<dbReference type="EMBL" id="JAEHOE010000013">
    <property type="protein sequence ID" value="KAG2497646.1"/>
    <property type="molecule type" value="Genomic_DNA"/>
</dbReference>
<evidence type="ECO:0000313" key="4">
    <source>
        <dbReference type="EMBL" id="KAG2497646.1"/>
    </source>
</evidence>
<evidence type="ECO:0000313" key="5">
    <source>
        <dbReference type="Proteomes" id="UP000612055"/>
    </source>
</evidence>
<feature type="signal peptide" evidence="2">
    <location>
        <begin position="1"/>
        <end position="24"/>
    </location>
</feature>
<keyword evidence="5" id="KW-1185">Reference proteome</keyword>
<accession>A0A835YB89</accession>
<protein>
    <recommendedName>
        <fullName evidence="3">Leucine-binding protein domain-containing protein</fullName>
    </recommendedName>
</protein>
<evidence type="ECO:0000256" key="1">
    <source>
        <dbReference type="ARBA" id="ARBA00022729"/>
    </source>
</evidence>
<evidence type="ECO:0000256" key="2">
    <source>
        <dbReference type="SAM" id="SignalP"/>
    </source>
</evidence>
<organism evidence="4 5">
    <name type="scientific">Edaphochlamys debaryana</name>
    <dbReference type="NCBI Taxonomy" id="47281"/>
    <lineage>
        <taxon>Eukaryota</taxon>
        <taxon>Viridiplantae</taxon>
        <taxon>Chlorophyta</taxon>
        <taxon>core chlorophytes</taxon>
        <taxon>Chlorophyceae</taxon>
        <taxon>CS clade</taxon>
        <taxon>Chlamydomonadales</taxon>
        <taxon>Chlamydomonadales incertae sedis</taxon>
        <taxon>Edaphochlamys</taxon>
    </lineage>
</organism>
<keyword evidence="1 2" id="KW-0732">Signal</keyword>
<feature type="domain" description="Leucine-binding protein" evidence="3">
    <location>
        <begin position="30"/>
        <end position="374"/>
    </location>
</feature>
<dbReference type="AlphaFoldDB" id="A0A835YB89"/>
<dbReference type="CDD" id="cd06268">
    <property type="entry name" value="PBP1_ABC_transporter_LIVBP-like"/>
    <property type="match status" value="1"/>
</dbReference>
<dbReference type="Pfam" id="PF13458">
    <property type="entry name" value="Peripla_BP_6"/>
    <property type="match status" value="1"/>
</dbReference>
<feature type="chain" id="PRO_5032771153" description="Leucine-binding protein domain-containing protein" evidence="2">
    <location>
        <begin position="25"/>
        <end position="388"/>
    </location>
</feature>
<comment type="caution">
    <text evidence="4">The sequence shown here is derived from an EMBL/GenBank/DDBJ whole genome shotgun (WGS) entry which is preliminary data.</text>
</comment>
<proteinExistence type="predicted"/>
<dbReference type="InterPro" id="IPR028081">
    <property type="entry name" value="Leu-bd"/>
</dbReference>
<gene>
    <name evidence="4" type="ORF">HYH03_004385</name>
</gene>
<dbReference type="Gene3D" id="3.40.50.2300">
    <property type="match status" value="2"/>
</dbReference>
<dbReference type="PANTHER" id="PTHR30483">
    <property type="entry name" value="LEUCINE-SPECIFIC-BINDING PROTEIN"/>
    <property type="match status" value="1"/>
</dbReference>
<dbReference type="SUPFAM" id="SSF53822">
    <property type="entry name" value="Periplasmic binding protein-like I"/>
    <property type="match status" value="1"/>
</dbReference>
<name>A0A835YB89_9CHLO</name>
<reference evidence="4" key="1">
    <citation type="journal article" date="2020" name="bioRxiv">
        <title>Comparative genomics of Chlamydomonas.</title>
        <authorList>
            <person name="Craig R.J."/>
            <person name="Hasan A.R."/>
            <person name="Ness R.W."/>
            <person name="Keightley P.D."/>
        </authorList>
    </citation>
    <scope>NUCLEOTIDE SEQUENCE</scope>
    <source>
        <strain evidence="4">CCAP 11/70</strain>
    </source>
</reference>
<dbReference type="InterPro" id="IPR051010">
    <property type="entry name" value="BCAA_transport"/>
</dbReference>